<dbReference type="HOGENOM" id="CLU_025135_0_0_1"/>
<sequence>MSNNELVRTKKAVASFSTGKQANEDAWMTMWCNTNWGDLLQPAPLSIALLGSILVIASSTDDFSLLTERDPNDTSPGVTWEYAKYPDSFKSCLQQMVGDGYRAFEGAHANMERIQNASSQMPDVIRTAVNTILKGSSEEVKVYLPNQVQAVLRLAAICQDAAKACETAFENISGLAQEMVLACTHKVGTDQVKIQANKIHLEVLRIQKEQEAEAVQQAKDNHEMVKKSFLQAETDFHDAVRDVPKGWDLVGMQAVESLTSLAVAAGNAAISAATLRSQAVTAGLGAFKNSSLGGGKEGADQVSIPGTPATTAPNGVATKNNPAALSDPGLQQARKALDMANTINQLVNGGPDGHPDWDKIRGKDGASSGGGYVKISLENIKSRLDPAKPISVNLDVYVSNAIQIIASIIKTANSPAATTPDALDAQKPKVEKLISDLQQLVTSTNLLLQQTGATPVGPATPAPPQGGVSSSAAKIAVENAKFVVDQTRENLKASRESFDKASERLAEGQKAITKTIGEMTAISLSNATLEVMLPVLKKAVGAFTTLRAQFSQLLQFFHSVASLLTDFMGPSVENWANTMNDTAQLGGVTIGAHDVTLQRLLGMST</sequence>
<dbReference type="EMBL" id="KN822999">
    <property type="protein sequence ID" value="KIO28092.1"/>
    <property type="molecule type" value="Genomic_DNA"/>
</dbReference>
<proteinExistence type="predicted"/>
<reference evidence="2" key="2">
    <citation type="submission" date="2015-01" db="EMBL/GenBank/DDBJ databases">
        <title>Evolutionary Origins and Diversification of the Mycorrhizal Mutualists.</title>
        <authorList>
            <consortium name="DOE Joint Genome Institute"/>
            <consortium name="Mycorrhizal Genomics Consortium"/>
            <person name="Kohler A."/>
            <person name="Kuo A."/>
            <person name="Nagy L.G."/>
            <person name="Floudas D."/>
            <person name="Copeland A."/>
            <person name="Barry K.W."/>
            <person name="Cichocki N."/>
            <person name="Veneault-Fourrey C."/>
            <person name="LaButti K."/>
            <person name="Lindquist E.A."/>
            <person name="Lipzen A."/>
            <person name="Lundell T."/>
            <person name="Morin E."/>
            <person name="Murat C."/>
            <person name="Riley R."/>
            <person name="Ohm R."/>
            <person name="Sun H."/>
            <person name="Tunlid A."/>
            <person name="Henrissat B."/>
            <person name="Grigoriev I.V."/>
            <person name="Hibbett D.S."/>
            <person name="Martin F."/>
        </authorList>
    </citation>
    <scope>NUCLEOTIDE SEQUENCE [LARGE SCALE GENOMIC DNA]</scope>
    <source>
        <strain evidence="2">MUT 4182</strain>
    </source>
</reference>
<gene>
    <name evidence="1" type="ORF">M407DRAFT_6970</name>
</gene>
<evidence type="ECO:0000313" key="1">
    <source>
        <dbReference type="EMBL" id="KIO28092.1"/>
    </source>
</evidence>
<dbReference type="PANTHER" id="PTHR33488:SF2">
    <property type="entry name" value="EARLY ENDOSOME ANTIGEN 1-LIKE"/>
    <property type="match status" value="1"/>
</dbReference>
<dbReference type="Proteomes" id="UP000054248">
    <property type="component" value="Unassembled WGS sequence"/>
</dbReference>
<accession>A0A0C3M308</accession>
<name>A0A0C3M308_9AGAM</name>
<organism evidence="1 2">
    <name type="scientific">Tulasnella calospora MUT 4182</name>
    <dbReference type="NCBI Taxonomy" id="1051891"/>
    <lineage>
        <taxon>Eukaryota</taxon>
        <taxon>Fungi</taxon>
        <taxon>Dikarya</taxon>
        <taxon>Basidiomycota</taxon>
        <taxon>Agaricomycotina</taxon>
        <taxon>Agaricomycetes</taxon>
        <taxon>Cantharellales</taxon>
        <taxon>Tulasnellaceae</taxon>
        <taxon>Tulasnella</taxon>
    </lineage>
</organism>
<dbReference type="PANTHER" id="PTHR33488">
    <property type="entry name" value="ZGC:162509"/>
    <property type="match status" value="1"/>
</dbReference>
<protein>
    <submittedName>
        <fullName evidence="1">Uncharacterized protein</fullName>
    </submittedName>
</protein>
<keyword evidence="2" id="KW-1185">Reference proteome</keyword>
<dbReference type="STRING" id="1051891.A0A0C3M308"/>
<evidence type="ECO:0000313" key="2">
    <source>
        <dbReference type="Proteomes" id="UP000054248"/>
    </source>
</evidence>
<dbReference type="AlphaFoldDB" id="A0A0C3M308"/>
<reference evidence="1 2" key="1">
    <citation type="submission" date="2014-04" db="EMBL/GenBank/DDBJ databases">
        <authorList>
            <consortium name="DOE Joint Genome Institute"/>
            <person name="Kuo A."/>
            <person name="Girlanda M."/>
            <person name="Perotto S."/>
            <person name="Kohler A."/>
            <person name="Nagy L.G."/>
            <person name="Floudas D."/>
            <person name="Copeland A."/>
            <person name="Barry K.W."/>
            <person name="Cichocki N."/>
            <person name="Veneault-Fourrey C."/>
            <person name="LaButti K."/>
            <person name="Lindquist E.A."/>
            <person name="Lipzen A."/>
            <person name="Lundell T."/>
            <person name="Morin E."/>
            <person name="Murat C."/>
            <person name="Sun H."/>
            <person name="Tunlid A."/>
            <person name="Henrissat B."/>
            <person name="Grigoriev I.V."/>
            <person name="Hibbett D.S."/>
            <person name="Martin F."/>
            <person name="Nordberg H.P."/>
            <person name="Cantor M.N."/>
            <person name="Hua S.X."/>
        </authorList>
    </citation>
    <scope>NUCLEOTIDE SEQUENCE [LARGE SCALE GENOMIC DNA]</scope>
    <source>
        <strain evidence="1 2">MUT 4182</strain>
    </source>
</reference>
<dbReference type="OrthoDB" id="5406275at2759"/>